<keyword evidence="2 6" id="KW-0808">Transferase</keyword>
<dbReference type="InterPro" id="IPR004607">
    <property type="entry name" value="GART"/>
</dbReference>
<evidence type="ECO:0000256" key="6">
    <source>
        <dbReference type="HAMAP-Rule" id="MF_01930"/>
    </source>
</evidence>
<dbReference type="EC" id="2.1.2.2" evidence="6"/>
<feature type="binding site" evidence="6">
    <location>
        <position position="83"/>
    </location>
    <ligand>
        <name>(6R)-10-formyltetrahydrofolate</name>
        <dbReference type="ChEBI" id="CHEBI:195366"/>
    </ligand>
</feature>
<evidence type="ECO:0000256" key="3">
    <source>
        <dbReference type="ARBA" id="ARBA00022755"/>
    </source>
</evidence>
<dbReference type="GO" id="GO:0004644">
    <property type="term" value="F:phosphoribosylglycinamide formyltransferase activity"/>
    <property type="evidence" value="ECO:0007669"/>
    <property type="project" value="UniProtKB-UniRule"/>
</dbReference>
<dbReference type="CDD" id="cd08645">
    <property type="entry name" value="FMT_core_GART"/>
    <property type="match status" value="1"/>
</dbReference>
<dbReference type="Gene3D" id="3.40.50.170">
    <property type="entry name" value="Formyl transferase, N-terminal domain"/>
    <property type="match status" value="1"/>
</dbReference>
<proteinExistence type="inferred from homology"/>
<dbReference type="AlphaFoldDB" id="A0A561E8L5"/>
<comment type="caution">
    <text evidence="8">The sequence shown here is derived from an EMBL/GenBank/DDBJ whole genome shotgun (WGS) entry which is preliminary data.</text>
</comment>
<dbReference type="Pfam" id="PF00551">
    <property type="entry name" value="Formyl_trans_N"/>
    <property type="match status" value="1"/>
</dbReference>
<dbReference type="RefSeq" id="WP_425473737.1">
    <property type="nucleotide sequence ID" value="NZ_VIVQ01000001.1"/>
</dbReference>
<dbReference type="Proteomes" id="UP000318297">
    <property type="component" value="Unassembled WGS sequence"/>
</dbReference>
<evidence type="ECO:0000256" key="2">
    <source>
        <dbReference type="ARBA" id="ARBA00022679"/>
    </source>
</evidence>
<evidence type="ECO:0000256" key="4">
    <source>
        <dbReference type="ARBA" id="ARBA00038440"/>
    </source>
</evidence>
<dbReference type="SUPFAM" id="SSF53328">
    <property type="entry name" value="Formyltransferase"/>
    <property type="match status" value="1"/>
</dbReference>
<organism evidence="8 9">
    <name type="scientific">Rudaeicoccus suwonensis</name>
    <dbReference type="NCBI Taxonomy" id="657409"/>
    <lineage>
        <taxon>Bacteria</taxon>
        <taxon>Bacillati</taxon>
        <taxon>Actinomycetota</taxon>
        <taxon>Actinomycetes</taxon>
        <taxon>Micrococcales</taxon>
        <taxon>Dermacoccaceae</taxon>
        <taxon>Rudaeicoccus</taxon>
    </lineage>
</organism>
<dbReference type="PANTHER" id="PTHR43369">
    <property type="entry name" value="PHOSPHORIBOSYLGLYCINAMIDE FORMYLTRANSFERASE"/>
    <property type="match status" value="1"/>
</dbReference>
<comment type="catalytic activity">
    <reaction evidence="5 6">
        <text>N(1)-(5-phospho-beta-D-ribosyl)glycinamide + (6R)-10-formyltetrahydrofolate = N(2)-formyl-N(1)-(5-phospho-beta-D-ribosyl)glycinamide + (6S)-5,6,7,8-tetrahydrofolate + H(+)</text>
        <dbReference type="Rhea" id="RHEA:15053"/>
        <dbReference type="ChEBI" id="CHEBI:15378"/>
        <dbReference type="ChEBI" id="CHEBI:57453"/>
        <dbReference type="ChEBI" id="CHEBI:143788"/>
        <dbReference type="ChEBI" id="CHEBI:147286"/>
        <dbReference type="ChEBI" id="CHEBI:195366"/>
        <dbReference type="EC" id="2.1.2.2"/>
    </reaction>
</comment>
<dbReference type="InterPro" id="IPR001555">
    <property type="entry name" value="GART_AS"/>
</dbReference>
<gene>
    <name evidence="6" type="primary">purN</name>
    <name evidence="8" type="ORF">BKA23_0756</name>
</gene>
<dbReference type="GO" id="GO:0006189">
    <property type="term" value="P:'de novo' IMP biosynthetic process"/>
    <property type="evidence" value="ECO:0007669"/>
    <property type="project" value="UniProtKB-UniRule"/>
</dbReference>
<protein>
    <recommendedName>
        <fullName evidence="6">Phosphoribosylglycinamide formyltransferase</fullName>
        <ecNumber evidence="6">2.1.2.2</ecNumber>
    </recommendedName>
    <alternativeName>
        <fullName evidence="6">5'-phosphoribosylglycinamide transformylase</fullName>
    </alternativeName>
    <alternativeName>
        <fullName evidence="6">GAR transformylase</fullName>
        <shortName evidence="6">GART</shortName>
    </alternativeName>
</protein>
<sequence>MTTPSQLSAASQPRYAGAAVPVVVLVSGSGTLLQALIDAAADPAYGVRIAAVGADRDGIEGLARAQRHGIPTFVCRVRDYPTREQWDAALAEEVTQFEPALVVSAGFLKLVGPHFLARFGGRYLNSHNALLPSFPGIHGPRDALEYGVKLAGATLFVVDAGIDTGAIVAQCVVPVEHDDTVETLTERIKQAERPQLVDWVGRLAREGFSVKGRRVQLGRAAR</sequence>
<dbReference type="InterPro" id="IPR036477">
    <property type="entry name" value="Formyl_transf_N_sf"/>
</dbReference>
<comment type="function">
    <text evidence="6">Catalyzes the transfer of a formyl group from 10-formyltetrahydrofolate to 5-phospho-ribosyl-glycinamide (GAR), producing 5-phospho-ribosyl-N-formylglycinamide (FGAR) and tetrahydrofolate.</text>
</comment>
<keyword evidence="9" id="KW-1185">Reference proteome</keyword>
<dbReference type="HAMAP" id="MF_01930">
    <property type="entry name" value="PurN"/>
    <property type="match status" value="1"/>
</dbReference>
<comment type="pathway">
    <text evidence="1 6">Purine metabolism; IMP biosynthesis via de novo pathway; N(2)-formyl-N(1)-(5-phospho-D-ribosyl)glycinamide from N(1)-(5-phospho-D-ribosyl)glycinamide (10-formyl THF route): step 1/1.</text>
</comment>
<dbReference type="GO" id="GO:0005829">
    <property type="term" value="C:cytosol"/>
    <property type="evidence" value="ECO:0007669"/>
    <property type="project" value="TreeGrafter"/>
</dbReference>
<feature type="domain" description="Formyl transferase N-terminal" evidence="7">
    <location>
        <begin position="22"/>
        <end position="197"/>
    </location>
</feature>
<dbReference type="PROSITE" id="PS00373">
    <property type="entry name" value="GART"/>
    <property type="match status" value="1"/>
</dbReference>
<feature type="binding site" evidence="6">
    <location>
        <begin position="108"/>
        <end position="111"/>
    </location>
    <ligand>
        <name>(6R)-10-formyltetrahydrofolate</name>
        <dbReference type="ChEBI" id="CHEBI:195366"/>
    </ligand>
</feature>
<name>A0A561E8L5_9MICO</name>
<keyword evidence="3 6" id="KW-0658">Purine biosynthesis</keyword>
<reference evidence="8 9" key="1">
    <citation type="submission" date="2019-06" db="EMBL/GenBank/DDBJ databases">
        <title>Sequencing the genomes of 1000 actinobacteria strains.</title>
        <authorList>
            <person name="Klenk H.-P."/>
        </authorList>
    </citation>
    <scope>NUCLEOTIDE SEQUENCE [LARGE SCALE GENOMIC DNA]</scope>
    <source>
        <strain evidence="8 9">DSM 19560</strain>
    </source>
</reference>
<evidence type="ECO:0000259" key="7">
    <source>
        <dbReference type="Pfam" id="PF00551"/>
    </source>
</evidence>
<dbReference type="NCBIfam" id="TIGR00639">
    <property type="entry name" value="PurN"/>
    <property type="match status" value="1"/>
</dbReference>
<dbReference type="EMBL" id="VIVQ01000001">
    <property type="protein sequence ID" value="TWE11962.1"/>
    <property type="molecule type" value="Genomic_DNA"/>
</dbReference>
<comment type="similarity">
    <text evidence="4 6">Belongs to the GART family.</text>
</comment>
<evidence type="ECO:0000256" key="5">
    <source>
        <dbReference type="ARBA" id="ARBA00047664"/>
    </source>
</evidence>
<comment type="caution">
    <text evidence="6">Lacks conserved residue(s) required for the propagation of feature annotation.</text>
</comment>
<dbReference type="PANTHER" id="PTHR43369:SF2">
    <property type="entry name" value="PHOSPHORIBOSYLGLYCINAMIDE FORMYLTRANSFERASE"/>
    <property type="match status" value="1"/>
</dbReference>
<accession>A0A561E8L5</accession>
<evidence type="ECO:0000256" key="1">
    <source>
        <dbReference type="ARBA" id="ARBA00005054"/>
    </source>
</evidence>
<feature type="active site" description="Proton donor" evidence="6">
    <location>
        <position position="127"/>
    </location>
</feature>
<feature type="site" description="Raises pKa of active site His" evidence="6">
    <location>
        <position position="163"/>
    </location>
</feature>
<evidence type="ECO:0000313" key="9">
    <source>
        <dbReference type="Proteomes" id="UP000318297"/>
    </source>
</evidence>
<feature type="binding site" evidence="6">
    <location>
        <position position="125"/>
    </location>
    <ligand>
        <name>(6R)-10-formyltetrahydrofolate</name>
        <dbReference type="ChEBI" id="CHEBI:195366"/>
    </ligand>
</feature>
<dbReference type="InterPro" id="IPR002376">
    <property type="entry name" value="Formyl_transf_N"/>
</dbReference>
<dbReference type="UniPathway" id="UPA00074">
    <property type="reaction ID" value="UER00126"/>
</dbReference>
<evidence type="ECO:0000313" key="8">
    <source>
        <dbReference type="EMBL" id="TWE11962.1"/>
    </source>
</evidence>
<dbReference type="FunFam" id="3.40.50.170:FF:000008">
    <property type="entry name" value="Phosphoribosylglycinamide formyltransferase"/>
    <property type="match status" value="1"/>
</dbReference>